<evidence type="ECO:0000256" key="3">
    <source>
        <dbReference type="SAM" id="SignalP"/>
    </source>
</evidence>
<dbReference type="InterPro" id="IPR004846">
    <property type="entry name" value="T2SS/T3SS_dom"/>
</dbReference>
<dbReference type="InterPro" id="IPR013358">
    <property type="entry name" value="Pilus_biogenesis_MshL"/>
</dbReference>
<dbReference type="InterPro" id="IPR050810">
    <property type="entry name" value="Bact_Secretion_Sys_Channel"/>
</dbReference>
<proteinExistence type="inferred from homology"/>
<organism evidence="5 6">
    <name type="scientific">Desulfofustis limnaeus</name>
    <dbReference type="NCBI Taxonomy" id="2740163"/>
    <lineage>
        <taxon>Bacteria</taxon>
        <taxon>Pseudomonadati</taxon>
        <taxon>Thermodesulfobacteriota</taxon>
        <taxon>Desulfobulbia</taxon>
        <taxon>Desulfobulbales</taxon>
        <taxon>Desulfocapsaceae</taxon>
        <taxon>Desulfofustis</taxon>
    </lineage>
</organism>
<dbReference type="Proteomes" id="UP000830055">
    <property type="component" value="Chromosome"/>
</dbReference>
<comment type="similarity">
    <text evidence="1">Belongs to the bacterial secretin family.</text>
</comment>
<evidence type="ECO:0000256" key="2">
    <source>
        <dbReference type="SAM" id="MobiDB-lite"/>
    </source>
</evidence>
<feature type="region of interest" description="Disordered" evidence="2">
    <location>
        <begin position="29"/>
        <end position="56"/>
    </location>
</feature>
<evidence type="ECO:0000313" key="5">
    <source>
        <dbReference type="EMBL" id="BDD88576.1"/>
    </source>
</evidence>
<evidence type="ECO:0000256" key="1">
    <source>
        <dbReference type="RuleBase" id="RU004003"/>
    </source>
</evidence>
<dbReference type="PANTHER" id="PTHR30332:SF17">
    <property type="entry name" value="TYPE IV PILIATION SYSTEM PROTEIN DR_0774-RELATED"/>
    <property type="match status" value="1"/>
</dbReference>
<dbReference type="Pfam" id="PF00263">
    <property type="entry name" value="Secretin"/>
    <property type="match status" value="1"/>
</dbReference>
<keyword evidence="3" id="KW-0732">Signal</keyword>
<evidence type="ECO:0000313" key="6">
    <source>
        <dbReference type="Proteomes" id="UP000830055"/>
    </source>
</evidence>
<accession>A0ABN6M6U2</accession>
<dbReference type="PROSITE" id="PS51257">
    <property type="entry name" value="PROKAR_LIPOPROTEIN"/>
    <property type="match status" value="1"/>
</dbReference>
<dbReference type="PANTHER" id="PTHR30332">
    <property type="entry name" value="PROBABLE GENERAL SECRETION PATHWAY PROTEIN D"/>
    <property type="match status" value="1"/>
</dbReference>
<keyword evidence="6" id="KW-1185">Reference proteome</keyword>
<dbReference type="EMBL" id="AP025516">
    <property type="protein sequence ID" value="BDD88576.1"/>
    <property type="molecule type" value="Genomic_DNA"/>
</dbReference>
<name>A0ABN6M6U2_9BACT</name>
<feature type="chain" id="PRO_5047204891" evidence="3">
    <location>
        <begin position="27"/>
        <end position="572"/>
    </location>
</feature>
<dbReference type="NCBIfam" id="TIGR02519">
    <property type="entry name" value="pilus_MshL"/>
    <property type="match status" value="1"/>
</dbReference>
<dbReference type="PRINTS" id="PR00811">
    <property type="entry name" value="BCTERIALGSPD"/>
</dbReference>
<evidence type="ECO:0000259" key="4">
    <source>
        <dbReference type="Pfam" id="PF00263"/>
    </source>
</evidence>
<gene>
    <name evidence="5" type="ORF">DPPLL_29410</name>
</gene>
<dbReference type="RefSeq" id="WP_284151925.1">
    <property type="nucleotide sequence ID" value="NZ_AP025516.1"/>
</dbReference>
<reference evidence="5 6" key="1">
    <citation type="submission" date="2022-01" db="EMBL/GenBank/DDBJ databases">
        <title>Desulfofustis limnae sp. nov., a novel mesophilic sulfate-reducing bacterium isolated from marsh soil.</title>
        <authorList>
            <person name="Watanabe M."/>
            <person name="Takahashi A."/>
            <person name="Kojima H."/>
            <person name="Fukui M."/>
        </authorList>
    </citation>
    <scope>NUCLEOTIDE SEQUENCE [LARGE SCALE GENOMIC DNA]</scope>
    <source>
        <strain evidence="5 6">PPLL</strain>
    </source>
</reference>
<feature type="compositionally biased region" description="Low complexity" evidence="2">
    <location>
        <begin position="41"/>
        <end position="50"/>
    </location>
</feature>
<feature type="signal peptide" evidence="3">
    <location>
        <begin position="1"/>
        <end position="26"/>
    </location>
</feature>
<sequence length="572" mass="62607">MKATKGLLVPLAIMLFLLASCSSRQDAVTETDVAATPPAPEQQAAPEAQPSLAGPGNLPVMYQSPAYIVGSEEDAELDLGKDATSVKVGATIKSTRGPQPMWDILKRLAALKNMNVSWASDVDQQVLVDVDINANDDFYEAIDNLLRQVDYFHEVQGNTIVVKYKETRRFRIAMPFVKSDYKTGVGGNLLGSDDLSNNVDGTIELKADGNTFDIWENVQTNMDKIIALWSTTAVTEGADQTGQPAAAEAPANAPADEAQVMATRQISSGGVTYLIDKPVGIITVTAPRPLLDELQKYFDTLTSELYKQIAIEAKIIEVQLTDNSSIGINWNNVLKNFDITGTVTFGDPNRGGQVWPYVSSNNSKFDDGFEHGNIYDPTRFISKLVINPANFDIFLNALETQGDTQVLSNPKISVLNGQPALITVGRNVTYIESVDADLDSETGIITYSTETERILSGIGMVLTATILDDREIIMNLVPITSELLEPIEYKEFGTLGTQIGLPVVNVREMSTTVRVKDNEMLVIGGLISDTKDTDSNFFPLLGKVPVLRYLFGYEEKVNEKRELIILLKPRII</sequence>
<dbReference type="InterPro" id="IPR001775">
    <property type="entry name" value="GspD/PilQ"/>
</dbReference>
<feature type="domain" description="Type II/III secretion system secretin-like" evidence="4">
    <location>
        <begin position="397"/>
        <end position="572"/>
    </location>
</feature>
<protein>
    <submittedName>
        <fullName evidence="5">Pilus (MSHA type) biogenesis protein MshL</fullName>
    </submittedName>
</protein>